<keyword evidence="2 3" id="KW-0690">Ribosome biogenesis</keyword>
<dbReference type="Pfam" id="PF02576">
    <property type="entry name" value="RimP_N"/>
    <property type="match status" value="1"/>
</dbReference>
<evidence type="ECO:0000259" key="5">
    <source>
        <dbReference type="Pfam" id="PF17384"/>
    </source>
</evidence>
<evidence type="ECO:0000313" key="7">
    <source>
        <dbReference type="Proteomes" id="UP000284395"/>
    </source>
</evidence>
<dbReference type="Gene3D" id="2.30.30.180">
    <property type="entry name" value="Ribosome maturation factor RimP, C-terminal domain"/>
    <property type="match status" value="1"/>
</dbReference>
<gene>
    <name evidence="3 6" type="primary">rimP</name>
    <name evidence="6" type="ORF">D6851_00625</name>
</gene>
<comment type="subcellular location">
    <subcellularLocation>
        <location evidence="3">Cytoplasm</location>
    </subcellularLocation>
</comment>
<protein>
    <recommendedName>
        <fullName evidence="3">Ribosome maturation factor RimP</fullName>
    </recommendedName>
</protein>
<dbReference type="NCBIfam" id="NF011229">
    <property type="entry name" value="PRK14636.1"/>
    <property type="match status" value="1"/>
</dbReference>
<dbReference type="OrthoDB" id="9805006at2"/>
<dbReference type="Pfam" id="PF17384">
    <property type="entry name" value="DUF150_C"/>
    <property type="match status" value="1"/>
</dbReference>
<dbReference type="InterPro" id="IPR036847">
    <property type="entry name" value="RimP_C_sf"/>
</dbReference>
<dbReference type="SUPFAM" id="SSF75420">
    <property type="entry name" value="YhbC-like, N-terminal domain"/>
    <property type="match status" value="1"/>
</dbReference>
<evidence type="ECO:0000256" key="1">
    <source>
        <dbReference type="ARBA" id="ARBA00022490"/>
    </source>
</evidence>
<comment type="caution">
    <text evidence="6">The sequence shown here is derived from an EMBL/GenBank/DDBJ whole genome shotgun (WGS) entry which is preliminary data.</text>
</comment>
<dbReference type="Gene3D" id="3.30.300.70">
    <property type="entry name" value="RimP-like superfamily, N-terminal"/>
    <property type="match status" value="1"/>
</dbReference>
<sequence>MADIARLTEVIEPEAKALGFELVRVKLTGSDDERVLQIMAEDPVTGQLVVDQCMALSRRISDRIDEVEEQGEELIAGAYNLEVSSPGIDRPLTRRKDYNQWAGHEARISLSEKLDGKRNLHGILKGVEGDAVIIEDRKAGTIEVLFDLIHSAKLVLTNELIAATKPLDMSGADEIEEIPAEEKADD</sequence>
<keyword evidence="7" id="KW-1185">Reference proteome</keyword>
<comment type="similarity">
    <text evidence="3">Belongs to the RimP family.</text>
</comment>
<dbReference type="SUPFAM" id="SSF74942">
    <property type="entry name" value="YhbC-like, C-terminal domain"/>
    <property type="match status" value="1"/>
</dbReference>
<dbReference type="CDD" id="cd01734">
    <property type="entry name" value="YlxS_C"/>
    <property type="match status" value="1"/>
</dbReference>
<dbReference type="PANTHER" id="PTHR33867:SF1">
    <property type="entry name" value="RIBOSOME MATURATION FACTOR RIMP"/>
    <property type="match status" value="1"/>
</dbReference>
<dbReference type="Proteomes" id="UP000284395">
    <property type="component" value="Unassembled WGS sequence"/>
</dbReference>
<comment type="function">
    <text evidence="3">Required for maturation of 30S ribosomal subunits.</text>
</comment>
<evidence type="ECO:0000259" key="4">
    <source>
        <dbReference type="Pfam" id="PF02576"/>
    </source>
</evidence>
<dbReference type="GO" id="GO:0000028">
    <property type="term" value="P:ribosomal small subunit assembly"/>
    <property type="evidence" value="ECO:0007669"/>
    <property type="project" value="TreeGrafter"/>
</dbReference>
<dbReference type="InterPro" id="IPR003728">
    <property type="entry name" value="Ribosome_maturation_RimP"/>
</dbReference>
<dbReference type="GO" id="GO:0005829">
    <property type="term" value="C:cytosol"/>
    <property type="evidence" value="ECO:0007669"/>
    <property type="project" value="TreeGrafter"/>
</dbReference>
<dbReference type="PANTHER" id="PTHR33867">
    <property type="entry name" value="RIBOSOME MATURATION FACTOR RIMP"/>
    <property type="match status" value="1"/>
</dbReference>
<reference evidence="6 7" key="1">
    <citation type="submission" date="2018-09" db="EMBL/GenBank/DDBJ databases">
        <title>Altererythrobacter spongiae sp. nov., isolated from a marine sponge.</title>
        <authorList>
            <person name="Zhuang L."/>
            <person name="Luo L."/>
        </authorList>
    </citation>
    <scope>NUCLEOTIDE SEQUENCE [LARGE SCALE GENOMIC DNA]</scope>
    <source>
        <strain evidence="6 7">HN-Y73</strain>
    </source>
</reference>
<evidence type="ECO:0000256" key="2">
    <source>
        <dbReference type="ARBA" id="ARBA00022517"/>
    </source>
</evidence>
<dbReference type="GO" id="GO:0006412">
    <property type="term" value="P:translation"/>
    <property type="evidence" value="ECO:0007669"/>
    <property type="project" value="TreeGrafter"/>
</dbReference>
<dbReference type="HAMAP" id="MF_01077">
    <property type="entry name" value="RimP"/>
    <property type="match status" value="1"/>
</dbReference>
<dbReference type="InterPro" id="IPR035956">
    <property type="entry name" value="RimP_N_sf"/>
</dbReference>
<evidence type="ECO:0000256" key="3">
    <source>
        <dbReference type="HAMAP-Rule" id="MF_01077"/>
    </source>
</evidence>
<accession>A0A420EQU6</accession>
<organism evidence="6 7">
    <name type="scientific">Altericroceibacterium spongiae</name>
    <dbReference type="NCBI Taxonomy" id="2320269"/>
    <lineage>
        <taxon>Bacteria</taxon>
        <taxon>Pseudomonadati</taxon>
        <taxon>Pseudomonadota</taxon>
        <taxon>Alphaproteobacteria</taxon>
        <taxon>Sphingomonadales</taxon>
        <taxon>Erythrobacteraceae</taxon>
        <taxon>Altericroceibacterium</taxon>
    </lineage>
</organism>
<proteinExistence type="inferred from homology"/>
<name>A0A420EQU6_9SPHN</name>
<dbReference type="EMBL" id="RAPF01000001">
    <property type="protein sequence ID" value="RKF23047.1"/>
    <property type="molecule type" value="Genomic_DNA"/>
</dbReference>
<dbReference type="InterPro" id="IPR028998">
    <property type="entry name" value="RimP_C"/>
</dbReference>
<feature type="domain" description="Ribosome maturation factor RimP C-terminal" evidence="5">
    <location>
        <begin position="92"/>
        <end position="156"/>
    </location>
</feature>
<dbReference type="AlphaFoldDB" id="A0A420EQU6"/>
<dbReference type="InterPro" id="IPR028989">
    <property type="entry name" value="RimP_N"/>
</dbReference>
<dbReference type="RefSeq" id="WP_120322951.1">
    <property type="nucleotide sequence ID" value="NZ_RAPF01000001.1"/>
</dbReference>
<feature type="domain" description="Ribosome maturation factor RimP N-terminal" evidence="4">
    <location>
        <begin position="11"/>
        <end position="89"/>
    </location>
</feature>
<keyword evidence="1 3" id="KW-0963">Cytoplasm</keyword>
<evidence type="ECO:0000313" key="6">
    <source>
        <dbReference type="EMBL" id="RKF23047.1"/>
    </source>
</evidence>